<evidence type="ECO:0000259" key="6">
    <source>
        <dbReference type="Pfam" id="PF00441"/>
    </source>
</evidence>
<feature type="domain" description="Acyl-CoA oxidase/dehydrogenase middle" evidence="7">
    <location>
        <begin position="123"/>
        <end position="189"/>
    </location>
</feature>
<evidence type="ECO:0000256" key="3">
    <source>
        <dbReference type="ARBA" id="ARBA00022630"/>
    </source>
</evidence>
<name>A0A1W6Z7V9_9BORD</name>
<keyword evidence="5" id="KW-0560">Oxidoreductase</keyword>
<dbReference type="PANTHER" id="PTHR43884:SF20">
    <property type="entry name" value="ACYL-COA DEHYDROGENASE FADE28"/>
    <property type="match status" value="1"/>
</dbReference>
<dbReference type="InterPro" id="IPR036250">
    <property type="entry name" value="AcylCo_DH-like_C"/>
</dbReference>
<dbReference type="InterPro" id="IPR046373">
    <property type="entry name" value="Acyl-CoA_Oxase/DH_mid-dom_sf"/>
</dbReference>
<dbReference type="InterPro" id="IPR013786">
    <property type="entry name" value="AcylCoA_DH/ox_N"/>
</dbReference>
<comment type="similarity">
    <text evidence="2">Belongs to the acyl-CoA dehydrogenase family.</text>
</comment>
<keyword evidence="3" id="KW-0285">Flavoprotein</keyword>
<proteinExistence type="inferred from homology"/>
<dbReference type="Pfam" id="PF00441">
    <property type="entry name" value="Acyl-CoA_dh_1"/>
    <property type="match status" value="1"/>
</dbReference>
<dbReference type="Gene3D" id="2.40.110.10">
    <property type="entry name" value="Butyryl-CoA Dehydrogenase, subunit A, domain 2"/>
    <property type="match status" value="1"/>
</dbReference>
<evidence type="ECO:0000313" key="9">
    <source>
        <dbReference type="EMBL" id="ARP92914.1"/>
    </source>
</evidence>
<evidence type="ECO:0000256" key="5">
    <source>
        <dbReference type="ARBA" id="ARBA00023002"/>
    </source>
</evidence>
<dbReference type="EMBL" id="CP021111">
    <property type="protein sequence ID" value="ARP92914.1"/>
    <property type="molecule type" value="Genomic_DNA"/>
</dbReference>
<evidence type="ECO:0000259" key="7">
    <source>
        <dbReference type="Pfam" id="PF02770"/>
    </source>
</evidence>
<dbReference type="Proteomes" id="UP000194161">
    <property type="component" value="Chromosome"/>
</dbReference>
<dbReference type="Gene3D" id="1.20.140.10">
    <property type="entry name" value="Butyryl-CoA Dehydrogenase, subunit A, domain 3"/>
    <property type="match status" value="1"/>
</dbReference>
<comment type="cofactor">
    <cofactor evidence="1">
        <name>FAD</name>
        <dbReference type="ChEBI" id="CHEBI:57692"/>
    </cofactor>
</comment>
<reference evidence="9 10" key="1">
    <citation type="submission" date="2017-05" db="EMBL/GenBank/DDBJ databases">
        <title>Complete and WGS of Bordetella genogroups.</title>
        <authorList>
            <person name="Spilker T."/>
            <person name="LiPuma J."/>
        </authorList>
    </citation>
    <scope>NUCLEOTIDE SEQUENCE [LARGE SCALE GENOMIC DNA]</scope>
    <source>
        <strain evidence="9 10">AU7206</strain>
    </source>
</reference>
<dbReference type="Gene3D" id="1.10.540.10">
    <property type="entry name" value="Acyl-CoA dehydrogenase/oxidase, N-terminal domain"/>
    <property type="match status" value="1"/>
</dbReference>
<evidence type="ECO:0000256" key="2">
    <source>
        <dbReference type="ARBA" id="ARBA00009347"/>
    </source>
</evidence>
<dbReference type="GO" id="GO:0050660">
    <property type="term" value="F:flavin adenine dinucleotide binding"/>
    <property type="evidence" value="ECO:0007669"/>
    <property type="project" value="InterPro"/>
</dbReference>
<keyword evidence="4" id="KW-0274">FAD</keyword>
<evidence type="ECO:0000256" key="4">
    <source>
        <dbReference type="ARBA" id="ARBA00022827"/>
    </source>
</evidence>
<dbReference type="InterPro" id="IPR006091">
    <property type="entry name" value="Acyl-CoA_Oxase/DH_mid-dom"/>
</dbReference>
<dbReference type="InterPro" id="IPR037069">
    <property type="entry name" value="AcylCoA_DH/ox_N_sf"/>
</dbReference>
<keyword evidence="10" id="KW-1185">Reference proteome</keyword>
<protein>
    <submittedName>
        <fullName evidence="9">Pimeloyl-CoA dehydrogenase small subunit</fullName>
    </submittedName>
</protein>
<dbReference type="GO" id="GO:0003995">
    <property type="term" value="F:acyl-CoA dehydrogenase activity"/>
    <property type="evidence" value="ECO:0007669"/>
    <property type="project" value="TreeGrafter"/>
</dbReference>
<dbReference type="RefSeq" id="WP_086076751.1">
    <property type="nucleotide sequence ID" value="NZ_CP021111.1"/>
</dbReference>
<evidence type="ECO:0000256" key="1">
    <source>
        <dbReference type="ARBA" id="ARBA00001974"/>
    </source>
</evidence>
<accession>A0A1W6Z7V9</accession>
<gene>
    <name evidence="9" type="ORF">CAL15_00075</name>
</gene>
<dbReference type="PANTHER" id="PTHR43884">
    <property type="entry name" value="ACYL-COA DEHYDROGENASE"/>
    <property type="match status" value="1"/>
</dbReference>
<evidence type="ECO:0000259" key="8">
    <source>
        <dbReference type="Pfam" id="PF02771"/>
    </source>
</evidence>
<dbReference type="SUPFAM" id="SSF56645">
    <property type="entry name" value="Acyl-CoA dehydrogenase NM domain-like"/>
    <property type="match status" value="1"/>
</dbReference>
<dbReference type="Pfam" id="PF02771">
    <property type="entry name" value="Acyl-CoA_dh_N"/>
    <property type="match status" value="1"/>
</dbReference>
<dbReference type="Pfam" id="PF02770">
    <property type="entry name" value="Acyl-CoA_dh_M"/>
    <property type="match status" value="1"/>
</dbReference>
<dbReference type="AlphaFoldDB" id="A0A1W6Z7V9"/>
<organism evidence="9 10">
    <name type="scientific">Bordetella genomosp. 13</name>
    <dbReference type="NCBI Taxonomy" id="463040"/>
    <lineage>
        <taxon>Bacteria</taxon>
        <taxon>Pseudomonadati</taxon>
        <taxon>Pseudomonadota</taxon>
        <taxon>Betaproteobacteria</taxon>
        <taxon>Burkholderiales</taxon>
        <taxon>Alcaligenaceae</taxon>
        <taxon>Bordetella</taxon>
    </lineage>
</organism>
<dbReference type="InterPro" id="IPR009100">
    <property type="entry name" value="AcylCoA_DH/oxidase_NM_dom_sf"/>
</dbReference>
<dbReference type="CDD" id="cd00567">
    <property type="entry name" value="ACAD"/>
    <property type="match status" value="1"/>
</dbReference>
<sequence>MDLQHTDDRRMLADMLGRFIGEQHDAAARARIAYSDTGHSPELWQRFAEQGAIAALFDEPAGGLGGGGFDIAVVFEALGRGLVAEPFLGTLMAGSVLAAAGAAHRPLLDGMIAGNDMVALAHEEAGGYAPTRAAALARRDGADWVLDGDKVMVPAGEAARHFVVSATSADAGISLFVVPADAAGLAVRGCGAIDGGRVADLSLRGVRVNEAALLGAAGAGGALLEQALGRGILALCAEAVGAMDVVRDGTLDYLRTRRQFGAPIGQFQALQHRMTELVIEIEQARSAVVNAAAALDGEERIARERALSAAKYTIGRVGALVAEESIQLHGGIGMTWELPLAHYAKRLVMIDHQLGDEDEHLARYIALGQA</sequence>
<feature type="domain" description="Acyl-CoA dehydrogenase/oxidase C-terminal" evidence="6">
    <location>
        <begin position="220"/>
        <end position="345"/>
    </location>
</feature>
<dbReference type="STRING" id="463040.CAL15_00075"/>
<feature type="domain" description="Acyl-CoA dehydrogenase/oxidase N-terminal" evidence="8">
    <location>
        <begin position="6"/>
        <end position="99"/>
    </location>
</feature>
<dbReference type="InterPro" id="IPR009075">
    <property type="entry name" value="AcylCo_DH/oxidase_C"/>
</dbReference>
<dbReference type="KEGG" id="bgm:CAL15_00075"/>
<evidence type="ECO:0000313" key="10">
    <source>
        <dbReference type="Proteomes" id="UP000194161"/>
    </source>
</evidence>
<dbReference type="OrthoDB" id="9770681at2"/>
<dbReference type="SUPFAM" id="SSF47203">
    <property type="entry name" value="Acyl-CoA dehydrogenase C-terminal domain-like"/>
    <property type="match status" value="1"/>
</dbReference>